<reference evidence="1 2" key="1">
    <citation type="journal article" date="2021" name="Elife">
        <title>Chloroplast acquisition without the gene transfer in kleptoplastic sea slugs, Plakobranchus ocellatus.</title>
        <authorList>
            <person name="Maeda T."/>
            <person name="Takahashi S."/>
            <person name="Yoshida T."/>
            <person name="Shimamura S."/>
            <person name="Takaki Y."/>
            <person name="Nagai Y."/>
            <person name="Toyoda A."/>
            <person name="Suzuki Y."/>
            <person name="Arimoto A."/>
            <person name="Ishii H."/>
            <person name="Satoh N."/>
            <person name="Nishiyama T."/>
            <person name="Hasebe M."/>
            <person name="Maruyama T."/>
            <person name="Minagawa J."/>
            <person name="Obokata J."/>
            <person name="Shigenobu S."/>
        </authorList>
    </citation>
    <scope>NUCLEOTIDE SEQUENCE [LARGE SCALE GENOMIC DNA]</scope>
</reference>
<dbReference type="Proteomes" id="UP000735302">
    <property type="component" value="Unassembled WGS sequence"/>
</dbReference>
<proteinExistence type="predicted"/>
<evidence type="ECO:0000313" key="1">
    <source>
        <dbReference type="EMBL" id="GFO28691.1"/>
    </source>
</evidence>
<name>A0AAV4BZZ1_9GAST</name>
<organism evidence="1 2">
    <name type="scientific">Plakobranchus ocellatus</name>
    <dbReference type="NCBI Taxonomy" id="259542"/>
    <lineage>
        <taxon>Eukaryota</taxon>
        <taxon>Metazoa</taxon>
        <taxon>Spiralia</taxon>
        <taxon>Lophotrochozoa</taxon>
        <taxon>Mollusca</taxon>
        <taxon>Gastropoda</taxon>
        <taxon>Heterobranchia</taxon>
        <taxon>Euthyneura</taxon>
        <taxon>Panpulmonata</taxon>
        <taxon>Sacoglossa</taxon>
        <taxon>Placobranchoidea</taxon>
        <taxon>Plakobranchidae</taxon>
        <taxon>Plakobranchus</taxon>
    </lineage>
</organism>
<comment type="caution">
    <text evidence="1">The sequence shown here is derived from an EMBL/GenBank/DDBJ whole genome shotgun (WGS) entry which is preliminary data.</text>
</comment>
<accession>A0AAV4BZZ1</accession>
<keyword evidence="2" id="KW-1185">Reference proteome</keyword>
<dbReference type="EMBL" id="BLXT01006082">
    <property type="protein sequence ID" value="GFO28691.1"/>
    <property type="molecule type" value="Genomic_DNA"/>
</dbReference>
<evidence type="ECO:0000313" key="2">
    <source>
        <dbReference type="Proteomes" id="UP000735302"/>
    </source>
</evidence>
<protein>
    <submittedName>
        <fullName evidence="1">Uncharacterized protein</fullName>
    </submittedName>
</protein>
<gene>
    <name evidence="1" type="ORF">PoB_005519600</name>
</gene>
<sequence length="76" mass="8258">MQCSGFYQRDSLAVHSKVISGCKGLRQARVSVTGPEPATKGRRRSQGGFAIDYAADAPIKSKDRIAKDKHLERLAA</sequence>
<dbReference type="AlphaFoldDB" id="A0AAV4BZZ1"/>